<feature type="transmembrane region" description="Helical" evidence="1">
    <location>
        <begin position="7"/>
        <end position="27"/>
    </location>
</feature>
<keyword evidence="1" id="KW-1133">Transmembrane helix</keyword>
<keyword evidence="1" id="KW-0812">Transmembrane</keyword>
<gene>
    <name evidence="3" type="ORF">HMPREF0381_0182</name>
</gene>
<comment type="caution">
    <text evidence="3">The sequence shown here is derived from an EMBL/GenBank/DDBJ whole genome shotgun (WGS) entry which is preliminary data.</text>
</comment>
<organism evidence="3 4">
    <name type="scientific">Lachnoanaerobaculum saburreum DSM 3986</name>
    <dbReference type="NCBI Taxonomy" id="887325"/>
    <lineage>
        <taxon>Bacteria</taxon>
        <taxon>Bacillati</taxon>
        <taxon>Bacillota</taxon>
        <taxon>Clostridia</taxon>
        <taxon>Lachnospirales</taxon>
        <taxon>Lachnospiraceae</taxon>
        <taxon>Lachnoanaerobaculum</taxon>
    </lineage>
</organism>
<keyword evidence="1" id="KW-0472">Membrane</keyword>
<proteinExistence type="predicted"/>
<accession>E6LJP7</accession>
<feature type="domain" description="Sensor histidine kinase NatK-like C-terminal" evidence="2">
    <location>
        <begin position="322"/>
        <end position="418"/>
    </location>
</feature>
<feature type="transmembrane region" description="Helical" evidence="1">
    <location>
        <begin position="119"/>
        <end position="138"/>
    </location>
</feature>
<feature type="transmembrane region" description="Helical" evidence="1">
    <location>
        <begin position="154"/>
        <end position="177"/>
    </location>
</feature>
<dbReference type="PANTHER" id="PTHR40448">
    <property type="entry name" value="TWO-COMPONENT SENSOR HISTIDINE KINASE"/>
    <property type="match status" value="1"/>
</dbReference>
<dbReference type="Proteomes" id="UP000003434">
    <property type="component" value="Unassembled WGS sequence"/>
</dbReference>
<dbReference type="PANTHER" id="PTHR40448:SF1">
    <property type="entry name" value="TWO-COMPONENT SENSOR HISTIDINE KINASE"/>
    <property type="match status" value="1"/>
</dbReference>
<sequence>MSLVHSVFLVSNILGTFSIFKLISIFFERENIYKCVEVLSYVIYYILSVLIFTFFPVPVVLLSFNIISIFAITLNYSGTLKRHITATVYVYLIIFGIEIMVMSLFEYKKIFIFKVQELHSVYLIICVKVLVYIVALILSERKFNIKKSGEISPLYWIGVVSIPVASLVVMILFLNIATGSEQLHILIVLLSIAIINIVSFQLYNHVVSIMQEKNKKLLLQKQDEAYLQQLKMIQANNENISLIRHDIQNHLFMLKSLYEKGEIDSYRDYLDTLLSKIDKKEEVCKSGNLVVDSIINYKLRNINDINLYIDVCIPKKLEISDVDMTVALGNLLDNAVRAVKESDRKELKINLKYKKGRLILQIENSYKNIVKSQGKLQTTKKEKQGHGIGLESVREVAERYNGIMQIDYEDNLFVVLVILYC</sequence>
<protein>
    <submittedName>
        <fullName evidence="3">ATPase/histidine kinase/DNA gyrase B/HSP90 domain protein</fullName>
    </submittedName>
</protein>
<dbReference type="InterPro" id="IPR032834">
    <property type="entry name" value="NatK-like_C"/>
</dbReference>
<evidence type="ECO:0000256" key="1">
    <source>
        <dbReference type="SAM" id="Phobius"/>
    </source>
</evidence>
<dbReference type="Gene3D" id="3.30.565.10">
    <property type="entry name" value="Histidine kinase-like ATPase, C-terminal domain"/>
    <property type="match status" value="1"/>
</dbReference>
<dbReference type="InterPro" id="IPR036890">
    <property type="entry name" value="HATPase_C_sf"/>
</dbReference>
<dbReference type="CDD" id="cd16935">
    <property type="entry name" value="HATPase_AgrC-ComD-like"/>
    <property type="match status" value="1"/>
</dbReference>
<name>E6LJP7_9FIRM</name>
<feature type="transmembrane region" description="Helical" evidence="1">
    <location>
        <begin position="42"/>
        <end position="74"/>
    </location>
</feature>
<evidence type="ECO:0000313" key="4">
    <source>
        <dbReference type="Proteomes" id="UP000003434"/>
    </source>
</evidence>
<dbReference type="EMBL" id="AEPW01000005">
    <property type="protein sequence ID" value="EFU77911.1"/>
    <property type="molecule type" value="Genomic_DNA"/>
</dbReference>
<dbReference type="Pfam" id="PF14501">
    <property type="entry name" value="HATPase_c_5"/>
    <property type="match status" value="1"/>
</dbReference>
<evidence type="ECO:0000313" key="3">
    <source>
        <dbReference type="EMBL" id="EFU77911.1"/>
    </source>
</evidence>
<keyword evidence="3" id="KW-0808">Transferase</keyword>
<dbReference type="eggNOG" id="COG3290">
    <property type="taxonomic scope" value="Bacteria"/>
</dbReference>
<reference evidence="3 4" key="1">
    <citation type="submission" date="2010-12" db="EMBL/GenBank/DDBJ databases">
        <authorList>
            <person name="Muzny D."/>
            <person name="Qin X."/>
            <person name="Deng J."/>
            <person name="Jiang H."/>
            <person name="Liu Y."/>
            <person name="Qu J."/>
            <person name="Song X.-Z."/>
            <person name="Zhang L."/>
            <person name="Thornton R."/>
            <person name="Coyle M."/>
            <person name="Francisco L."/>
            <person name="Jackson L."/>
            <person name="Javaid M."/>
            <person name="Korchina V."/>
            <person name="Kovar C."/>
            <person name="Mata R."/>
            <person name="Mathew T."/>
            <person name="Ngo R."/>
            <person name="Nguyen L."/>
            <person name="Nguyen N."/>
            <person name="Okwuonu G."/>
            <person name="Ongeri F."/>
            <person name="Pham C."/>
            <person name="Simmons D."/>
            <person name="Wilczek-Boney K."/>
            <person name="Hale W."/>
            <person name="Jakkamsetti A."/>
            <person name="Pham P."/>
            <person name="Ruth R."/>
            <person name="San Lucas F."/>
            <person name="Warren J."/>
            <person name="Zhang J."/>
            <person name="Zhao Z."/>
            <person name="Zhou C."/>
            <person name="Zhu D."/>
            <person name="Lee S."/>
            <person name="Bess C."/>
            <person name="Blankenburg K."/>
            <person name="Forbes L."/>
            <person name="Fu Q."/>
            <person name="Gubbala S."/>
            <person name="Hirani K."/>
            <person name="Jayaseelan J.C."/>
            <person name="Lara F."/>
            <person name="Munidasa M."/>
            <person name="Palculict T."/>
            <person name="Patil S."/>
            <person name="Pu L.-L."/>
            <person name="Saada N."/>
            <person name="Tang L."/>
            <person name="Weissenberger G."/>
            <person name="Zhu Y."/>
            <person name="Hemphill L."/>
            <person name="Shang Y."/>
            <person name="Youmans B."/>
            <person name="Ayvaz T."/>
            <person name="Ross M."/>
            <person name="Santibanez J."/>
            <person name="Aqrawi P."/>
            <person name="Gross S."/>
            <person name="Joshi V."/>
            <person name="Fowler G."/>
            <person name="Nazareth L."/>
            <person name="Reid J."/>
            <person name="Worley K."/>
            <person name="Petrosino J."/>
            <person name="Highlander S."/>
            <person name="Gibbs R."/>
        </authorList>
    </citation>
    <scope>NUCLEOTIDE SEQUENCE [LARGE SCALE GENOMIC DNA]</scope>
    <source>
        <strain evidence="3 4">DSM 3986</strain>
    </source>
</reference>
<feature type="transmembrane region" description="Helical" evidence="1">
    <location>
        <begin position="86"/>
        <end position="107"/>
    </location>
</feature>
<dbReference type="GO" id="GO:0042802">
    <property type="term" value="F:identical protein binding"/>
    <property type="evidence" value="ECO:0007669"/>
    <property type="project" value="TreeGrafter"/>
</dbReference>
<dbReference type="AlphaFoldDB" id="E6LJP7"/>
<dbReference type="SUPFAM" id="SSF55874">
    <property type="entry name" value="ATPase domain of HSP90 chaperone/DNA topoisomerase II/histidine kinase"/>
    <property type="match status" value="1"/>
</dbReference>
<dbReference type="GO" id="GO:0016301">
    <property type="term" value="F:kinase activity"/>
    <property type="evidence" value="ECO:0007669"/>
    <property type="project" value="UniProtKB-KW"/>
</dbReference>
<evidence type="ECO:0000259" key="2">
    <source>
        <dbReference type="Pfam" id="PF14501"/>
    </source>
</evidence>
<dbReference type="RefSeq" id="WP_008749955.1">
    <property type="nucleotide sequence ID" value="NZ_GL622296.1"/>
</dbReference>
<dbReference type="HOGENOM" id="CLU_020211_13_0_9"/>
<keyword evidence="3" id="KW-0418">Kinase</keyword>
<feature type="transmembrane region" description="Helical" evidence="1">
    <location>
        <begin position="183"/>
        <end position="203"/>
    </location>
</feature>